<evidence type="ECO:0000313" key="4">
    <source>
        <dbReference type="Proteomes" id="UP000001396"/>
    </source>
</evidence>
<evidence type="ECO:0000256" key="2">
    <source>
        <dbReference type="SAM" id="Phobius"/>
    </source>
</evidence>
<dbReference type="EMBL" id="ADBJ01000020">
    <property type="protein sequence ID" value="EFA82326.1"/>
    <property type="molecule type" value="Genomic_DNA"/>
</dbReference>
<keyword evidence="2" id="KW-0812">Transmembrane</keyword>
<keyword evidence="4" id="KW-1185">Reference proteome</keyword>
<keyword evidence="1" id="KW-0175">Coiled coil</keyword>
<dbReference type="AlphaFoldDB" id="D3B8F8"/>
<protein>
    <submittedName>
        <fullName evidence="3">Uncharacterized protein</fullName>
    </submittedName>
</protein>
<keyword evidence="2" id="KW-1133">Transmembrane helix</keyword>
<organism evidence="3 4">
    <name type="scientific">Heterostelium pallidum (strain ATCC 26659 / Pp 5 / PN500)</name>
    <name type="common">Cellular slime mold</name>
    <name type="synonym">Polysphondylium pallidum</name>
    <dbReference type="NCBI Taxonomy" id="670386"/>
    <lineage>
        <taxon>Eukaryota</taxon>
        <taxon>Amoebozoa</taxon>
        <taxon>Evosea</taxon>
        <taxon>Eumycetozoa</taxon>
        <taxon>Dictyostelia</taxon>
        <taxon>Acytosteliales</taxon>
        <taxon>Acytosteliaceae</taxon>
        <taxon>Heterostelium</taxon>
    </lineage>
</organism>
<keyword evidence="2" id="KW-0472">Membrane</keyword>
<feature type="coiled-coil region" evidence="1">
    <location>
        <begin position="99"/>
        <end position="127"/>
    </location>
</feature>
<sequence length="170" mass="20325">MNVCQKHQFGDNLACLDCNIFFCFKCDSNHFEHNIQVCHFVETGRQVDLNEMWQFYVQEMKRLESMKEHLFYANQDIIDIQEDFIALDRLYSLLITHHRDYMEKILAEEEEERKQKQQRKLFKKNIKCSFISILSFAINNVIITRSIVIFIIFINHISPNNTGTPLLKET</sequence>
<name>D3B8F8_HETP5</name>
<feature type="transmembrane region" description="Helical" evidence="2">
    <location>
        <begin position="128"/>
        <end position="154"/>
    </location>
</feature>
<proteinExistence type="predicted"/>
<dbReference type="InParanoid" id="D3B8F8"/>
<evidence type="ECO:0000313" key="3">
    <source>
        <dbReference type="EMBL" id="EFA82326.1"/>
    </source>
</evidence>
<comment type="caution">
    <text evidence="3">The sequence shown here is derived from an EMBL/GenBank/DDBJ whole genome shotgun (WGS) entry which is preliminary data.</text>
</comment>
<dbReference type="Proteomes" id="UP000001396">
    <property type="component" value="Unassembled WGS sequence"/>
</dbReference>
<evidence type="ECO:0000256" key="1">
    <source>
        <dbReference type="SAM" id="Coils"/>
    </source>
</evidence>
<gene>
    <name evidence="3" type="ORF">PPL_04751</name>
</gene>
<dbReference type="GeneID" id="31360238"/>
<accession>D3B8F8</accession>
<dbReference type="RefSeq" id="XP_020434443.1">
    <property type="nucleotide sequence ID" value="XM_020575648.1"/>
</dbReference>
<reference evidence="3 4" key="1">
    <citation type="journal article" date="2011" name="Genome Res.">
        <title>Phylogeny-wide analysis of social amoeba genomes highlights ancient origins for complex intercellular communication.</title>
        <authorList>
            <person name="Heidel A.J."/>
            <person name="Lawal H.M."/>
            <person name="Felder M."/>
            <person name="Schilde C."/>
            <person name="Helps N.R."/>
            <person name="Tunggal B."/>
            <person name="Rivero F."/>
            <person name="John U."/>
            <person name="Schleicher M."/>
            <person name="Eichinger L."/>
            <person name="Platzer M."/>
            <person name="Noegel A.A."/>
            <person name="Schaap P."/>
            <person name="Gloeckner G."/>
        </authorList>
    </citation>
    <scope>NUCLEOTIDE SEQUENCE [LARGE SCALE GENOMIC DNA]</scope>
    <source>
        <strain evidence="4">ATCC 26659 / Pp 5 / PN500</strain>
    </source>
</reference>